<dbReference type="InterPro" id="IPR017907">
    <property type="entry name" value="Znf_RING_CS"/>
</dbReference>
<evidence type="ECO:0000256" key="3">
    <source>
        <dbReference type="ARBA" id="ARBA00022679"/>
    </source>
</evidence>
<evidence type="ECO:0000256" key="7">
    <source>
        <dbReference type="ARBA" id="ARBA00022786"/>
    </source>
</evidence>
<keyword evidence="7" id="KW-0833">Ubl conjugation pathway</keyword>
<reference evidence="11" key="1">
    <citation type="submission" date="2022-10" db="EMBL/GenBank/DDBJ databases">
        <title>Completed Genome Sequence of two octocoral isolated bacterium, Endozoicomonas euniceicola EF212T and Endozoicomonas gorgoniicola PS125T.</title>
        <authorList>
            <person name="Chiou Y.-J."/>
            <person name="Chen Y.-H."/>
        </authorList>
    </citation>
    <scope>NUCLEOTIDE SEQUENCE</scope>
    <source>
        <strain evidence="11">EF212</strain>
    </source>
</reference>
<keyword evidence="6" id="KW-0863">Zinc-finger</keyword>
<feature type="region of interest" description="Disordered" evidence="9">
    <location>
        <begin position="303"/>
        <end position="370"/>
    </location>
</feature>
<dbReference type="PROSITE" id="PS00518">
    <property type="entry name" value="ZF_RING_1"/>
    <property type="match status" value="1"/>
</dbReference>
<evidence type="ECO:0000313" key="11">
    <source>
        <dbReference type="EMBL" id="UYM16130.1"/>
    </source>
</evidence>
<proteinExistence type="predicted"/>
<accession>A0ABY6GTP9</accession>
<dbReference type="RefSeq" id="WP_262598434.1">
    <property type="nucleotide sequence ID" value="NZ_CP103300.1"/>
</dbReference>
<dbReference type="EC" id="2.3.2.31" evidence="2"/>
<protein>
    <recommendedName>
        <fullName evidence="2">RBR-type E3 ubiquitin transferase</fullName>
        <ecNumber evidence="2">2.3.2.31</ecNumber>
    </recommendedName>
</protein>
<organism evidence="11 12">
    <name type="scientific">Endozoicomonas euniceicola</name>
    <dbReference type="NCBI Taxonomy" id="1234143"/>
    <lineage>
        <taxon>Bacteria</taxon>
        <taxon>Pseudomonadati</taxon>
        <taxon>Pseudomonadota</taxon>
        <taxon>Gammaproteobacteria</taxon>
        <taxon>Oceanospirillales</taxon>
        <taxon>Endozoicomonadaceae</taxon>
        <taxon>Endozoicomonas</taxon>
    </lineage>
</organism>
<gene>
    <name evidence="11" type="ORF">NX720_25580</name>
</gene>
<dbReference type="InterPro" id="IPR002867">
    <property type="entry name" value="IBR_dom"/>
</dbReference>
<keyword evidence="3" id="KW-0808">Transferase</keyword>
<dbReference type="InterPro" id="IPR031127">
    <property type="entry name" value="E3_UB_ligase_RBR"/>
</dbReference>
<evidence type="ECO:0000256" key="6">
    <source>
        <dbReference type="ARBA" id="ARBA00022771"/>
    </source>
</evidence>
<evidence type="ECO:0000313" key="12">
    <source>
        <dbReference type="Proteomes" id="UP001163255"/>
    </source>
</evidence>
<dbReference type="PANTHER" id="PTHR11685">
    <property type="entry name" value="RBR FAMILY RING FINGER AND IBR DOMAIN-CONTAINING"/>
    <property type="match status" value="1"/>
</dbReference>
<sequence length="828" mass="94274">MFRPLSLIYCCLIAILLQPLLSKRAFADYTLSRSSLISSFTVLSVLYRKSITLPDISQSFETKQYKTHSKRWFLIIKDPIDPTINALPISRSLSNDHLMVRTVKNLLSSELTANYYVEKAHTAMDGDPYYDPPVYADGQTDRVPDPEMRFALFNRTYDENTSFDGNQRHYTAMVFSDHDEAKEIYTINDLCPTWLNESSNDDLNLPFSCGNTFLWKSTERIRVKQSLELISVIHSKSPEGVMMVTVYFPDGTILYTTVQNYRWMKSLFYELSIDFEINGGLDFVRGSHRDYYQKVVLQKPIKKNQGTQELTDMDDEDKSDKKHRTLPTKKSELNNDHYTEHSPKATTENAEKNTDKKSSADRISSQHKNTDTIHHETITQEVVDVFIELIEEGDHEIAKAVLQEYGKNLLFCQHSKLSGDTALHSAFKHNNKKMITFIKEYCSKHDINYRKLTAIKNKDEKVPFQLERTLSNLSFRISSEENNIDDMTSIQYDNKRNEEIFYSTIVDQADSLCTVCFSDEDVTFNFSGEESCRGHQICTPCMQNFIDISAGDTSLSQNGIVCPADGCDQVFQEHIIRFIGGNDNLKKINKLMLKSTVLKSKNLFQCLNPLCDNIVDLGENPTAGRLTCPECKSTACVSCKVTPYHEGFFCSGFQASMNKEQGGLVERAERAEELTTRLIKKKINKFKCCPTCKSIINKDGGCNKVFCSHCHTSFCWICLEKVDNERYTHFMTFDGASGNKNTGKCPLRGTLEKQGNNDEGSVEANCCEYCKAVNYTVLSCGHKVCQPCYDEMCIISSLRPAGTVVCNLCFSEYFKAKENSSVKQNHQN</sequence>
<evidence type="ECO:0000256" key="9">
    <source>
        <dbReference type="SAM" id="MobiDB-lite"/>
    </source>
</evidence>
<keyword evidence="5" id="KW-0677">Repeat</keyword>
<name>A0ABY6GTP9_9GAMM</name>
<dbReference type="InterPro" id="IPR044066">
    <property type="entry name" value="TRIAD_supradom"/>
</dbReference>
<dbReference type="SUPFAM" id="SSF57850">
    <property type="entry name" value="RING/U-box"/>
    <property type="match status" value="3"/>
</dbReference>
<feature type="compositionally biased region" description="Basic and acidic residues" evidence="9">
    <location>
        <begin position="329"/>
        <end position="360"/>
    </location>
</feature>
<dbReference type="EMBL" id="CP103300">
    <property type="protein sequence ID" value="UYM16130.1"/>
    <property type="molecule type" value="Genomic_DNA"/>
</dbReference>
<dbReference type="Gene3D" id="1.20.120.1750">
    <property type="match status" value="1"/>
</dbReference>
<evidence type="ECO:0000256" key="5">
    <source>
        <dbReference type="ARBA" id="ARBA00022737"/>
    </source>
</evidence>
<dbReference type="Proteomes" id="UP001163255">
    <property type="component" value="Chromosome"/>
</dbReference>
<dbReference type="PROSITE" id="PS51873">
    <property type="entry name" value="TRIAD"/>
    <property type="match status" value="1"/>
</dbReference>
<keyword evidence="8" id="KW-0862">Zinc</keyword>
<evidence type="ECO:0000256" key="8">
    <source>
        <dbReference type="ARBA" id="ARBA00022833"/>
    </source>
</evidence>
<evidence type="ECO:0000256" key="2">
    <source>
        <dbReference type="ARBA" id="ARBA00012251"/>
    </source>
</evidence>
<evidence type="ECO:0000256" key="1">
    <source>
        <dbReference type="ARBA" id="ARBA00001798"/>
    </source>
</evidence>
<evidence type="ECO:0000259" key="10">
    <source>
        <dbReference type="PROSITE" id="PS51873"/>
    </source>
</evidence>
<dbReference type="SMART" id="SM00647">
    <property type="entry name" value="IBR"/>
    <property type="match status" value="2"/>
</dbReference>
<feature type="domain" description="RING-type" evidence="10">
    <location>
        <begin position="509"/>
        <end position="740"/>
    </location>
</feature>
<evidence type="ECO:0000256" key="4">
    <source>
        <dbReference type="ARBA" id="ARBA00022723"/>
    </source>
</evidence>
<comment type="catalytic activity">
    <reaction evidence="1">
        <text>[E2 ubiquitin-conjugating enzyme]-S-ubiquitinyl-L-cysteine + [acceptor protein]-L-lysine = [E2 ubiquitin-conjugating enzyme]-L-cysteine + [acceptor protein]-N(6)-ubiquitinyl-L-lysine.</text>
        <dbReference type="EC" id="2.3.2.31"/>
    </reaction>
</comment>
<keyword evidence="4" id="KW-0479">Metal-binding</keyword>
<keyword evidence="12" id="KW-1185">Reference proteome</keyword>
<dbReference type="CDD" id="cd20335">
    <property type="entry name" value="BRcat_RBR"/>
    <property type="match status" value="1"/>
</dbReference>
<dbReference type="Pfam" id="PF01485">
    <property type="entry name" value="IBR"/>
    <property type="match status" value="2"/>
</dbReference>